<dbReference type="Proteomes" id="UP000007703">
    <property type="component" value="Unassembled WGS sequence"/>
</dbReference>
<gene>
    <name evidence="3" type="ORF">CLUG_05519</name>
</gene>
<dbReference type="PANTHER" id="PTHR12303:SF11">
    <property type="entry name" value="AER338CP"/>
    <property type="match status" value="1"/>
</dbReference>
<evidence type="ECO:0000256" key="1">
    <source>
        <dbReference type="SAM" id="MobiDB-lite"/>
    </source>
</evidence>
<dbReference type="PANTHER" id="PTHR12303">
    <property type="entry name" value="CARNOSINE N-METHYLTRANSFERASE"/>
    <property type="match status" value="1"/>
</dbReference>
<accession>C4YBE1</accession>
<dbReference type="VEuPathDB" id="FungiDB:CLUG_05519"/>
<reference evidence="3 4" key="1">
    <citation type="journal article" date="2009" name="Nature">
        <title>Evolution of pathogenicity and sexual reproduction in eight Candida genomes.</title>
        <authorList>
            <person name="Butler G."/>
            <person name="Rasmussen M.D."/>
            <person name="Lin M.F."/>
            <person name="Santos M.A."/>
            <person name="Sakthikumar S."/>
            <person name="Munro C.A."/>
            <person name="Rheinbay E."/>
            <person name="Grabherr M."/>
            <person name="Forche A."/>
            <person name="Reedy J.L."/>
            <person name="Agrafioti I."/>
            <person name="Arnaud M.B."/>
            <person name="Bates S."/>
            <person name="Brown A.J."/>
            <person name="Brunke S."/>
            <person name="Costanzo M.C."/>
            <person name="Fitzpatrick D.A."/>
            <person name="de Groot P.W."/>
            <person name="Harris D."/>
            <person name="Hoyer L.L."/>
            <person name="Hube B."/>
            <person name="Klis F.M."/>
            <person name="Kodira C."/>
            <person name="Lennard N."/>
            <person name="Logue M.E."/>
            <person name="Martin R."/>
            <person name="Neiman A.M."/>
            <person name="Nikolaou E."/>
            <person name="Quail M.A."/>
            <person name="Quinn J."/>
            <person name="Santos M.C."/>
            <person name="Schmitzberger F.F."/>
            <person name="Sherlock G."/>
            <person name="Shah P."/>
            <person name="Silverstein K.A."/>
            <person name="Skrzypek M.S."/>
            <person name="Soll D."/>
            <person name="Staggs R."/>
            <person name="Stansfield I."/>
            <person name="Stumpf M.P."/>
            <person name="Sudbery P.E."/>
            <person name="Srikantha T."/>
            <person name="Zeng Q."/>
            <person name="Berman J."/>
            <person name="Berriman M."/>
            <person name="Heitman J."/>
            <person name="Gow N.A."/>
            <person name="Lorenz M.C."/>
            <person name="Birren B.W."/>
            <person name="Kellis M."/>
            <person name="Cuomo C.A."/>
        </authorList>
    </citation>
    <scope>NUCLEOTIDE SEQUENCE [LARGE SCALE GENOMIC DNA]</scope>
    <source>
        <strain evidence="3 4">ATCC 42720</strain>
    </source>
</reference>
<dbReference type="OrthoDB" id="978at2759"/>
<evidence type="ECO:0000256" key="2">
    <source>
        <dbReference type="SAM" id="Phobius"/>
    </source>
</evidence>
<organism evidence="3 4">
    <name type="scientific">Clavispora lusitaniae (strain ATCC 42720)</name>
    <name type="common">Yeast</name>
    <name type="synonym">Candida lusitaniae</name>
    <dbReference type="NCBI Taxonomy" id="306902"/>
    <lineage>
        <taxon>Eukaryota</taxon>
        <taxon>Fungi</taxon>
        <taxon>Dikarya</taxon>
        <taxon>Ascomycota</taxon>
        <taxon>Saccharomycotina</taxon>
        <taxon>Pichiomycetes</taxon>
        <taxon>Metschnikowiaceae</taxon>
        <taxon>Clavispora</taxon>
    </lineage>
</organism>
<dbReference type="GO" id="GO:0008757">
    <property type="term" value="F:S-adenosylmethionine-dependent methyltransferase activity"/>
    <property type="evidence" value="ECO:0007669"/>
    <property type="project" value="InterPro"/>
</dbReference>
<keyword evidence="2" id="KW-0472">Membrane</keyword>
<dbReference type="AlphaFoldDB" id="C4YBE1"/>
<feature type="transmembrane region" description="Helical" evidence="2">
    <location>
        <begin position="7"/>
        <end position="27"/>
    </location>
</feature>
<dbReference type="EMBL" id="CH408082">
    <property type="protein sequence ID" value="EEQ41391.1"/>
    <property type="molecule type" value="Genomic_DNA"/>
</dbReference>
<sequence length="504" mass="56365">MLARDRELLYLCGASFVAVYVLLRLVLPRSSQVPLLAGVFVATNMFSRTGLFQSFLQRLAQKKLAPVPAAAGNEAFCALDAPLQRELLTALRSLRQYADHSRASNDRRRRLFSMMSWRQQKICNDAGYSEKLRAIDSHIALNQKFFDALGVAVAQHYGISYRDYGALQSGKGQNTSSSNYRVVESLGHFVRDWTDAREIGPILDYVRAQLDKIVPPGEEKDTVVVIPGAGLGRVAHEVACHRPFAAVHAVEYSGLMHACHLYMYRDKQATEENADTEEKESASDSENKKRETTSDSENRKRESTSDSEKRKRESTSESENGKKTSNASAPSSIYPYVHSCSNFLSTEAQLRPVDLTFAARPENLHLSLADFRYFSIPKQSSIKNVVVVSVFFLDTAENLIDYFDAIQSLTHPSGSVQNGYWINVGPLKYGSAAQAELNATEIAHVRRSFSWKDLDVTNSIEEPSKFPNNGLVGYITDLQSLWQGFYGLSMWTSAQTKNKRKIKA</sequence>
<dbReference type="FunCoup" id="C4YBE1">
    <property type="interactions" value="60"/>
</dbReference>
<protein>
    <submittedName>
        <fullName evidence="3">Uncharacterized protein</fullName>
    </submittedName>
</protein>
<keyword evidence="2" id="KW-0812">Transmembrane</keyword>
<dbReference type="InterPro" id="IPR012901">
    <property type="entry name" value="CARME"/>
</dbReference>
<dbReference type="KEGG" id="clu:CLUG_05519"/>
<proteinExistence type="predicted"/>
<evidence type="ECO:0000313" key="3">
    <source>
        <dbReference type="EMBL" id="EEQ41391.1"/>
    </source>
</evidence>
<dbReference type="OMA" id="SMWQGYY"/>
<dbReference type="SMART" id="SM01296">
    <property type="entry name" value="N2227"/>
    <property type="match status" value="1"/>
</dbReference>
<evidence type="ECO:0000313" key="4">
    <source>
        <dbReference type="Proteomes" id="UP000007703"/>
    </source>
</evidence>
<dbReference type="HOGENOM" id="CLU_030612_3_1_1"/>
<dbReference type="InParanoid" id="C4YBE1"/>
<dbReference type="Pfam" id="PF07942">
    <property type="entry name" value="CARME"/>
    <property type="match status" value="2"/>
</dbReference>
<keyword evidence="2" id="KW-1133">Transmembrane helix</keyword>
<feature type="compositionally biased region" description="Basic and acidic residues" evidence="1">
    <location>
        <begin position="279"/>
        <end position="322"/>
    </location>
</feature>
<name>C4YBE1_CLAL4</name>
<feature type="region of interest" description="Disordered" evidence="1">
    <location>
        <begin position="270"/>
        <end position="328"/>
    </location>
</feature>